<proteinExistence type="predicted"/>
<gene>
    <name evidence="1" type="ORF">Raf01_43870</name>
</gene>
<dbReference type="RefSeq" id="WP_203919809.1">
    <property type="nucleotide sequence ID" value="NZ_BONZ01000040.1"/>
</dbReference>
<dbReference type="AlphaFoldDB" id="A0A8J3QRM4"/>
<keyword evidence="2" id="KW-1185">Reference proteome</keyword>
<dbReference type="PANTHER" id="PTHR30528:SF0">
    <property type="entry name" value="CYTOPLASMIC PROTEIN"/>
    <property type="match status" value="1"/>
</dbReference>
<accession>A0A8J3QRM4</accession>
<dbReference type="EMBL" id="BONZ01000040">
    <property type="protein sequence ID" value="GIH16215.1"/>
    <property type="molecule type" value="Genomic_DNA"/>
</dbReference>
<sequence>MPSLGWLRRQAVGWSLPQRPGTLAAALAAMEFVQADPIRAPARAQDLILRQRVRGYRAGGLDRHYPALDIDEDRLYAYGFVARRLRPILYPRRNVHAADGAFTLTDRAADVLAFVRERRIAHPRDVQAQFGQERVVNDWGGTSSATTLDLERLRHYGYLRVADRVAGVRRYELAPPLGDPLDPGDRLRAVALLIARTLAPVPEATLGTAVSFAVPWIRPPGGPRGGRPVIRDLLARGDLEAADVQGTRYVWPADLPPVETDPPARVRFLAPFDPVVWDRQRFGQLWGWEYRFEAYTPVAKRQLGYYAMPLLWRDRVIGWVNCAGAGQDVETGYVDRAPTGVRYAAALDAEIERLRTFLARV</sequence>
<evidence type="ECO:0000313" key="2">
    <source>
        <dbReference type="Proteomes" id="UP000642748"/>
    </source>
</evidence>
<protein>
    <recommendedName>
        <fullName evidence="3">Winged helix-turn-helix domain-containing protein</fullName>
    </recommendedName>
</protein>
<organism evidence="1 2">
    <name type="scientific">Rugosimonospora africana</name>
    <dbReference type="NCBI Taxonomy" id="556532"/>
    <lineage>
        <taxon>Bacteria</taxon>
        <taxon>Bacillati</taxon>
        <taxon>Actinomycetota</taxon>
        <taxon>Actinomycetes</taxon>
        <taxon>Micromonosporales</taxon>
        <taxon>Micromonosporaceae</taxon>
        <taxon>Rugosimonospora</taxon>
    </lineage>
</organism>
<evidence type="ECO:0008006" key="3">
    <source>
        <dbReference type="Google" id="ProtNLM"/>
    </source>
</evidence>
<dbReference type="PANTHER" id="PTHR30528">
    <property type="entry name" value="CYTOPLASMIC PROTEIN"/>
    <property type="match status" value="1"/>
</dbReference>
<dbReference type="Pfam" id="PF06224">
    <property type="entry name" value="AlkZ-like"/>
    <property type="match status" value="1"/>
</dbReference>
<evidence type="ECO:0000313" key="1">
    <source>
        <dbReference type="EMBL" id="GIH16215.1"/>
    </source>
</evidence>
<comment type="caution">
    <text evidence="1">The sequence shown here is derived from an EMBL/GenBank/DDBJ whole genome shotgun (WGS) entry which is preliminary data.</text>
</comment>
<name>A0A8J3QRM4_9ACTN</name>
<reference evidence="1" key="1">
    <citation type="submission" date="2021-01" db="EMBL/GenBank/DDBJ databases">
        <title>Whole genome shotgun sequence of Rugosimonospora africana NBRC 104875.</title>
        <authorList>
            <person name="Komaki H."/>
            <person name="Tamura T."/>
        </authorList>
    </citation>
    <scope>NUCLEOTIDE SEQUENCE</scope>
    <source>
        <strain evidence="1">NBRC 104875</strain>
    </source>
</reference>
<dbReference type="Proteomes" id="UP000642748">
    <property type="component" value="Unassembled WGS sequence"/>
</dbReference>
<dbReference type="InterPro" id="IPR009351">
    <property type="entry name" value="AlkZ-like"/>
</dbReference>